<comment type="caution">
    <text evidence="1">The sequence shown here is derived from an EMBL/GenBank/DDBJ whole genome shotgun (WGS) entry which is preliminary data.</text>
</comment>
<accession>A0A1F5PXR7</accession>
<organism evidence="1 2">
    <name type="scientific">Candidatus Doudnabacteria bacterium RIFCSPLOWO2_01_FULL_44_21</name>
    <dbReference type="NCBI Taxonomy" id="1817841"/>
    <lineage>
        <taxon>Bacteria</taxon>
        <taxon>Candidatus Doudnaibacteriota</taxon>
    </lineage>
</organism>
<evidence type="ECO:0000313" key="1">
    <source>
        <dbReference type="EMBL" id="OGE94390.1"/>
    </source>
</evidence>
<dbReference type="STRING" id="1817841.A3B10_01130"/>
<protein>
    <submittedName>
        <fullName evidence="1">Uncharacterized protein</fullName>
    </submittedName>
</protein>
<dbReference type="EMBL" id="MFFB01000018">
    <property type="protein sequence ID" value="OGE94390.1"/>
    <property type="molecule type" value="Genomic_DNA"/>
</dbReference>
<sequence length="62" mass="7119">MKNFPRLFNLMQLTRAQVQQGYLLSGIPKDKLSGLAEHHYLVTFIGWQLANYLKKTGAKLDI</sequence>
<name>A0A1F5PXR7_9BACT</name>
<dbReference type="AlphaFoldDB" id="A0A1F5PXR7"/>
<dbReference type="Proteomes" id="UP000177281">
    <property type="component" value="Unassembled WGS sequence"/>
</dbReference>
<proteinExistence type="predicted"/>
<reference evidence="1 2" key="1">
    <citation type="journal article" date="2016" name="Nat. Commun.">
        <title>Thousands of microbial genomes shed light on interconnected biogeochemical processes in an aquifer system.</title>
        <authorList>
            <person name="Anantharaman K."/>
            <person name="Brown C.T."/>
            <person name="Hug L.A."/>
            <person name="Sharon I."/>
            <person name="Castelle C.J."/>
            <person name="Probst A.J."/>
            <person name="Thomas B.C."/>
            <person name="Singh A."/>
            <person name="Wilkins M.J."/>
            <person name="Karaoz U."/>
            <person name="Brodie E.L."/>
            <person name="Williams K.H."/>
            <person name="Hubbard S.S."/>
            <person name="Banfield J.F."/>
        </authorList>
    </citation>
    <scope>NUCLEOTIDE SEQUENCE [LARGE SCALE GENOMIC DNA]</scope>
</reference>
<gene>
    <name evidence="1" type="ORF">A3B10_01130</name>
</gene>
<evidence type="ECO:0000313" key="2">
    <source>
        <dbReference type="Proteomes" id="UP000177281"/>
    </source>
</evidence>